<dbReference type="RefSeq" id="WP_109671087.1">
    <property type="nucleotide sequence ID" value="NZ_QGGW01000018.1"/>
</dbReference>
<dbReference type="Proteomes" id="UP000245708">
    <property type="component" value="Unassembled WGS sequence"/>
</dbReference>
<evidence type="ECO:0008006" key="3">
    <source>
        <dbReference type="Google" id="ProtNLM"/>
    </source>
</evidence>
<dbReference type="OrthoDB" id="7867799at2"/>
<evidence type="ECO:0000313" key="2">
    <source>
        <dbReference type="Proteomes" id="UP000245708"/>
    </source>
</evidence>
<reference evidence="1 2" key="1">
    <citation type="submission" date="2018-05" db="EMBL/GenBank/DDBJ databases">
        <title>Genomic Encyclopedia of Type Strains, Phase IV (KMG-IV): sequencing the most valuable type-strain genomes for metagenomic binning, comparative biology and taxonomic classification.</title>
        <authorList>
            <person name="Goeker M."/>
        </authorList>
    </citation>
    <scope>NUCLEOTIDE SEQUENCE [LARGE SCALE GENOMIC DNA]</scope>
    <source>
        <strain evidence="1 2">DSM 16097</strain>
    </source>
</reference>
<keyword evidence="2" id="KW-1185">Reference proteome</keyword>
<dbReference type="AlphaFoldDB" id="A0A316G6B5"/>
<dbReference type="EMBL" id="QGGW01000018">
    <property type="protein sequence ID" value="PWK55330.1"/>
    <property type="molecule type" value="Genomic_DNA"/>
</dbReference>
<accession>A0A316G6B5</accession>
<comment type="caution">
    <text evidence="1">The sequence shown here is derived from an EMBL/GenBank/DDBJ whole genome shotgun (WGS) entry which is preliminary data.</text>
</comment>
<sequence length="75" mass="8214">MTTQTLNSPAFPPRIVSQVAGFFAALARAFAQASDAQARFDEIQMLQSLSDAELAKRGLTRDTIVRHVYADMLAD</sequence>
<protein>
    <recommendedName>
        <fullName evidence="3">DUF1127 domain-containing protein</fullName>
    </recommendedName>
</protein>
<gene>
    <name evidence="1" type="ORF">C7455_11821</name>
</gene>
<evidence type="ECO:0000313" key="1">
    <source>
        <dbReference type="EMBL" id="PWK55330.1"/>
    </source>
</evidence>
<name>A0A316G6B5_9RHOB</name>
<proteinExistence type="predicted"/>
<organism evidence="1 2">
    <name type="scientific">Roseicyclus mahoneyensis</name>
    <dbReference type="NCBI Taxonomy" id="164332"/>
    <lineage>
        <taxon>Bacteria</taxon>
        <taxon>Pseudomonadati</taxon>
        <taxon>Pseudomonadota</taxon>
        <taxon>Alphaproteobacteria</taxon>
        <taxon>Rhodobacterales</taxon>
        <taxon>Roseobacteraceae</taxon>
        <taxon>Roseicyclus</taxon>
    </lineage>
</organism>